<gene>
    <name evidence="1" type="ORF">SAMN05444274_101492</name>
</gene>
<dbReference type="EMBL" id="FQUM01000001">
    <property type="protein sequence ID" value="SHE48704.1"/>
    <property type="molecule type" value="Genomic_DNA"/>
</dbReference>
<dbReference type="AlphaFoldDB" id="A0A1M4TWG4"/>
<organism evidence="1 2">
    <name type="scientific">Mariniphaga anaerophila</name>
    <dbReference type="NCBI Taxonomy" id="1484053"/>
    <lineage>
        <taxon>Bacteria</taxon>
        <taxon>Pseudomonadati</taxon>
        <taxon>Bacteroidota</taxon>
        <taxon>Bacteroidia</taxon>
        <taxon>Marinilabiliales</taxon>
        <taxon>Prolixibacteraceae</taxon>
        <taxon>Mariniphaga</taxon>
    </lineage>
</organism>
<dbReference type="RefSeq" id="WP_175549881.1">
    <property type="nucleotide sequence ID" value="NZ_FQUM01000001.1"/>
</dbReference>
<dbReference type="Proteomes" id="UP000184164">
    <property type="component" value="Unassembled WGS sequence"/>
</dbReference>
<evidence type="ECO:0000313" key="1">
    <source>
        <dbReference type="EMBL" id="SHE48704.1"/>
    </source>
</evidence>
<accession>A0A1M4TWG4</accession>
<keyword evidence="2" id="KW-1185">Reference proteome</keyword>
<reference evidence="1 2" key="1">
    <citation type="submission" date="2016-11" db="EMBL/GenBank/DDBJ databases">
        <authorList>
            <person name="Jaros S."/>
            <person name="Januszkiewicz K."/>
            <person name="Wedrychowicz H."/>
        </authorList>
    </citation>
    <scope>NUCLEOTIDE SEQUENCE [LARGE SCALE GENOMIC DNA]</scope>
    <source>
        <strain evidence="1 2">DSM 26910</strain>
    </source>
</reference>
<proteinExistence type="predicted"/>
<sequence>MMVNEGGHKISPERAVKLLKEDGIDVTIEQAKVILDFMYEMAEIVVEQFLDTPE</sequence>
<name>A0A1M4TWG4_9BACT</name>
<protein>
    <submittedName>
        <fullName evidence="1">Uncharacterized protein</fullName>
    </submittedName>
</protein>
<evidence type="ECO:0000313" key="2">
    <source>
        <dbReference type="Proteomes" id="UP000184164"/>
    </source>
</evidence>